<reference evidence="2" key="1">
    <citation type="journal article" date="2020" name="Fungal Divers.">
        <title>Resolving the Mortierellaceae phylogeny through synthesis of multi-gene phylogenetics and phylogenomics.</title>
        <authorList>
            <person name="Vandepol N."/>
            <person name="Liber J."/>
            <person name="Desiro A."/>
            <person name="Na H."/>
            <person name="Kennedy M."/>
            <person name="Barry K."/>
            <person name="Grigoriev I.V."/>
            <person name="Miller A.N."/>
            <person name="O'Donnell K."/>
            <person name="Stajich J.E."/>
            <person name="Bonito G."/>
        </authorList>
    </citation>
    <scope>NUCLEOTIDE SEQUENCE</scope>
    <source>
        <strain evidence="2">NVP1</strain>
    </source>
</reference>
<evidence type="ECO:0000256" key="1">
    <source>
        <dbReference type="SAM" id="SignalP"/>
    </source>
</evidence>
<evidence type="ECO:0000313" key="3">
    <source>
        <dbReference type="Proteomes" id="UP000696485"/>
    </source>
</evidence>
<comment type="caution">
    <text evidence="2">The sequence shown here is derived from an EMBL/GenBank/DDBJ whole genome shotgun (WGS) entry which is preliminary data.</text>
</comment>
<proteinExistence type="predicted"/>
<dbReference type="Proteomes" id="UP000696485">
    <property type="component" value="Unassembled WGS sequence"/>
</dbReference>
<feature type="chain" id="PRO_5040404766" evidence="1">
    <location>
        <begin position="21"/>
        <end position="530"/>
    </location>
</feature>
<name>A0A9P5SFU6_9FUNG</name>
<dbReference type="AlphaFoldDB" id="A0A9P5SFU6"/>
<gene>
    <name evidence="2" type="ORF">BG006_011478</name>
</gene>
<evidence type="ECO:0000313" key="2">
    <source>
        <dbReference type="EMBL" id="KAF9325022.1"/>
    </source>
</evidence>
<protein>
    <submittedName>
        <fullName evidence="2">Uncharacterized protein</fullName>
    </submittedName>
</protein>
<accession>A0A9P5SFU6</accession>
<keyword evidence="3" id="KW-1185">Reference proteome</keyword>
<keyword evidence="1" id="KW-0732">Signal</keyword>
<feature type="signal peptide" evidence="1">
    <location>
        <begin position="1"/>
        <end position="20"/>
    </location>
</feature>
<organism evidence="2 3">
    <name type="scientific">Podila minutissima</name>
    <dbReference type="NCBI Taxonomy" id="64525"/>
    <lineage>
        <taxon>Eukaryota</taxon>
        <taxon>Fungi</taxon>
        <taxon>Fungi incertae sedis</taxon>
        <taxon>Mucoromycota</taxon>
        <taxon>Mortierellomycotina</taxon>
        <taxon>Mortierellomycetes</taxon>
        <taxon>Mortierellales</taxon>
        <taxon>Mortierellaceae</taxon>
        <taxon>Podila</taxon>
    </lineage>
</organism>
<dbReference type="EMBL" id="JAAAUY010000990">
    <property type="protein sequence ID" value="KAF9325022.1"/>
    <property type="molecule type" value="Genomic_DNA"/>
</dbReference>
<sequence>MVRLSLSFMSVASAFAVASAAPFFVQTPFTNLHVNSRCLPETSIKEYRSFRLLSDELDTFVSKKIDGNHLVGGVTGDKNLQQLEFCVVSADIECNPRFPTNCIFENVDYRFRVKGYKKGFLQIDGHYVRIVKNFDDASPLSLSNDDLQGVRIAYKHHDRDRNVLATSKFDMQGKPVVLEYPQKNRQRQRFSLVESRSAIDMVESPHKRCLPDININLHERFLLKNHVYSNFISMSDSTPFVLGGDQENDSLRQLVFNLVPVNDEDMTEASEDCILEDVEYLFQIAAPIYGYLRVSGQYLTIVNMPEDATPLYFHKSASQGLRVAKITPEGPLAVATDEPGTPLIFQRPESKNERQVFDLVPFNGGNSKDEYLDDHCVPEISIHEYHPFLLKSSNLETLVSKPPRESYLVGGVPGNKDFQELELCIVSSDYECNAKIKSNCIYRDVDYRFRVHSPLGGYLRVVGNQVEIVKNFKDASILNLYKEAGWGLRIVQRARGELQVFSARYKGGPILLEELVANAARQWFELIERD</sequence>